<name>A0ACC2D3Y1_DIPCM</name>
<sequence length="586" mass="64668">MDSIAPGGLAGDRTAVVPGGGFSLSAQEMWKIIKENKDLDLPAHKVMVATVRCDEIAQQKILELSSHEEWKDLQESANSGPVIGFGNRLRALLDRIISGYDTEAAYFEGSVRDKKRNLLVSRSFEIAQPAYQAVIGHHRAKAFDNFKNNLNLSSKSLDQGFTSFVQSCRKTCLDEFDKGCADAHIPQAGWDSLKARDKLQRDIEACVASVREQKLLEIENVFKRRLEEALALPAASLLDAASSDTWPALRKLFHREIEIAKAGLSAAIAGYELDENSTEKMLSDLSEFGRSVIEKKAREEASKALMRMKDRFMAVFSHDAESMPRVWSKEEDISAITKDARLAALKLLSIVAAIRLDEKSDTVEAALTSLIGDGQEIVQRSAGNFTSSEHRSAITSASNALASSTWEGIAGEDTLLTPVQCRNLWRQFKSETEYTISQALAAQEASRRAVSWLPPPWAILVMIVLGFNEFMALLRNPIYLAVGFVLYLLGKALWVQLDIGREFQHGFLAGALSVSSKLLPTLMTILKRLVEEGQQLGASEDSVTANGRRYNKEIQMHEFDSRASSNESSSANGHDVSGCSYEAETR</sequence>
<organism evidence="1 2">
    <name type="scientific">Diphasiastrum complanatum</name>
    <name type="common">Issler's clubmoss</name>
    <name type="synonym">Lycopodium complanatum</name>
    <dbReference type="NCBI Taxonomy" id="34168"/>
    <lineage>
        <taxon>Eukaryota</taxon>
        <taxon>Viridiplantae</taxon>
        <taxon>Streptophyta</taxon>
        <taxon>Embryophyta</taxon>
        <taxon>Tracheophyta</taxon>
        <taxon>Lycopodiopsida</taxon>
        <taxon>Lycopodiales</taxon>
        <taxon>Lycopodiaceae</taxon>
        <taxon>Lycopodioideae</taxon>
        <taxon>Diphasiastrum</taxon>
    </lineage>
</organism>
<proteinExistence type="predicted"/>
<evidence type="ECO:0000313" key="2">
    <source>
        <dbReference type="Proteomes" id="UP001162992"/>
    </source>
</evidence>
<protein>
    <submittedName>
        <fullName evidence="1">Uncharacterized protein</fullName>
    </submittedName>
</protein>
<gene>
    <name evidence="1" type="ORF">O6H91_07G034700</name>
</gene>
<reference evidence="2" key="1">
    <citation type="journal article" date="2024" name="Proc. Natl. Acad. Sci. U.S.A.">
        <title>Extraordinary preservation of gene collinearity over three hundred million years revealed in homosporous lycophytes.</title>
        <authorList>
            <person name="Li C."/>
            <person name="Wickell D."/>
            <person name="Kuo L.Y."/>
            <person name="Chen X."/>
            <person name="Nie B."/>
            <person name="Liao X."/>
            <person name="Peng D."/>
            <person name="Ji J."/>
            <person name="Jenkins J."/>
            <person name="Williams M."/>
            <person name="Shu S."/>
            <person name="Plott C."/>
            <person name="Barry K."/>
            <person name="Rajasekar S."/>
            <person name="Grimwood J."/>
            <person name="Han X."/>
            <person name="Sun S."/>
            <person name="Hou Z."/>
            <person name="He W."/>
            <person name="Dai G."/>
            <person name="Sun C."/>
            <person name="Schmutz J."/>
            <person name="Leebens-Mack J.H."/>
            <person name="Li F.W."/>
            <person name="Wang L."/>
        </authorList>
    </citation>
    <scope>NUCLEOTIDE SEQUENCE [LARGE SCALE GENOMIC DNA]</scope>
    <source>
        <strain evidence="2">cv. PW_Plant_1</strain>
    </source>
</reference>
<accession>A0ACC2D3Y1</accession>
<dbReference type="Proteomes" id="UP001162992">
    <property type="component" value="Chromosome 7"/>
</dbReference>
<evidence type="ECO:0000313" key="1">
    <source>
        <dbReference type="EMBL" id="KAJ7548959.1"/>
    </source>
</evidence>
<comment type="caution">
    <text evidence="1">The sequence shown here is derived from an EMBL/GenBank/DDBJ whole genome shotgun (WGS) entry which is preliminary data.</text>
</comment>
<dbReference type="EMBL" id="CM055098">
    <property type="protein sequence ID" value="KAJ7548959.1"/>
    <property type="molecule type" value="Genomic_DNA"/>
</dbReference>
<keyword evidence="2" id="KW-1185">Reference proteome</keyword>